<dbReference type="GO" id="GO:0043565">
    <property type="term" value="F:sequence-specific DNA binding"/>
    <property type="evidence" value="ECO:0000318"/>
    <property type="project" value="GO_Central"/>
</dbReference>
<organism evidence="9 10">
    <name type="scientific">Musa acuminata subsp. malaccensis</name>
    <name type="common">Wild banana</name>
    <name type="synonym">Musa malaccensis</name>
    <dbReference type="NCBI Taxonomy" id="214687"/>
    <lineage>
        <taxon>Eukaryota</taxon>
        <taxon>Viridiplantae</taxon>
        <taxon>Streptophyta</taxon>
        <taxon>Embryophyta</taxon>
        <taxon>Tracheophyta</taxon>
        <taxon>Spermatophyta</taxon>
        <taxon>Magnoliopsida</taxon>
        <taxon>Liliopsida</taxon>
        <taxon>Zingiberales</taxon>
        <taxon>Musaceae</taxon>
        <taxon>Musa</taxon>
    </lineage>
</organism>
<evidence type="ECO:0000313" key="9">
    <source>
        <dbReference type="EnsemblPlants" id="Ma08_p16670.1"/>
    </source>
</evidence>
<keyword evidence="5" id="KW-0539">Nucleus</keyword>
<evidence type="ECO:0000256" key="4">
    <source>
        <dbReference type="ARBA" id="ARBA00023163"/>
    </source>
</evidence>
<dbReference type="Gramene" id="Ma08_t16670.1">
    <property type="protein sequence ID" value="Ma08_p16670.1"/>
    <property type="gene ID" value="Ma08_g16670"/>
</dbReference>
<evidence type="ECO:0000256" key="6">
    <source>
        <dbReference type="SAM" id="MobiDB-lite"/>
    </source>
</evidence>
<keyword evidence="10" id="KW-1185">Reference proteome</keyword>
<dbReference type="InParanoid" id="A0A804K7E0"/>
<reference evidence="9" key="2">
    <citation type="submission" date="2021-05" db="UniProtKB">
        <authorList>
            <consortium name="EnsemblPlants"/>
        </authorList>
    </citation>
    <scope>IDENTIFICATION</scope>
    <source>
        <strain evidence="9">subsp. malaccensis</strain>
    </source>
</reference>
<keyword evidence="3" id="KW-0238">DNA-binding</keyword>
<dbReference type="AlphaFoldDB" id="A0A804K7E0"/>
<dbReference type="GO" id="GO:0003700">
    <property type="term" value="F:DNA-binding transcription factor activity"/>
    <property type="evidence" value="ECO:0000318"/>
    <property type="project" value="GO_Central"/>
</dbReference>
<comment type="subcellular location">
    <subcellularLocation>
        <location evidence="1">Nucleus</location>
    </subcellularLocation>
</comment>
<dbReference type="GO" id="GO:0005634">
    <property type="term" value="C:nucleus"/>
    <property type="evidence" value="ECO:0000318"/>
    <property type="project" value="GO_Central"/>
</dbReference>
<proteinExistence type="predicted"/>
<dbReference type="PANTHER" id="PTHR31072">
    <property type="entry name" value="TRANSCRIPTION FACTOR TCP4-RELATED"/>
    <property type="match status" value="1"/>
</dbReference>
<gene>
    <name evidence="8" type="ORF">GSMUA_350270.1</name>
</gene>
<evidence type="ECO:0000256" key="2">
    <source>
        <dbReference type="ARBA" id="ARBA00023015"/>
    </source>
</evidence>
<evidence type="ECO:0000256" key="1">
    <source>
        <dbReference type="ARBA" id="ARBA00004123"/>
    </source>
</evidence>
<dbReference type="EMBL" id="HG996472">
    <property type="protein sequence ID" value="CAG1831773.1"/>
    <property type="molecule type" value="Genomic_DNA"/>
</dbReference>
<evidence type="ECO:0000259" key="7">
    <source>
        <dbReference type="PROSITE" id="PS51369"/>
    </source>
</evidence>
<feature type="region of interest" description="Disordered" evidence="6">
    <location>
        <begin position="92"/>
        <end position="115"/>
    </location>
</feature>
<keyword evidence="2" id="KW-0805">Transcription regulation</keyword>
<dbReference type="OrthoDB" id="1911901at2759"/>
<feature type="domain" description="TCP" evidence="7">
    <location>
        <begin position="109"/>
        <end position="163"/>
    </location>
</feature>
<evidence type="ECO:0000313" key="10">
    <source>
        <dbReference type="Proteomes" id="UP000012960"/>
    </source>
</evidence>
<protein>
    <submittedName>
        <fullName evidence="8">(wild Malaysian banana) hypothetical protein</fullName>
    </submittedName>
</protein>
<feature type="region of interest" description="Disordered" evidence="6">
    <location>
        <begin position="332"/>
        <end position="364"/>
    </location>
</feature>
<evidence type="ECO:0000256" key="5">
    <source>
        <dbReference type="ARBA" id="ARBA00023242"/>
    </source>
</evidence>
<reference evidence="8" key="1">
    <citation type="submission" date="2021-03" db="EMBL/GenBank/DDBJ databases">
        <authorList>
            <consortium name="Genoscope - CEA"/>
            <person name="William W."/>
        </authorList>
    </citation>
    <scope>NUCLEOTIDE SEQUENCE</scope>
    <source>
        <strain evidence="8">Doubled-haploid Pahang</strain>
    </source>
</reference>
<dbReference type="PROSITE" id="PS51369">
    <property type="entry name" value="TCP"/>
    <property type="match status" value="1"/>
</dbReference>
<dbReference type="Proteomes" id="UP000012960">
    <property type="component" value="Unplaced"/>
</dbReference>
<dbReference type="PANTHER" id="PTHR31072:SF4">
    <property type="entry name" value="TRANSCRIPTION FACTOR TCP20"/>
    <property type="match status" value="1"/>
</dbReference>
<name>A0A804K7E0_MUSAM</name>
<keyword evidence="4" id="KW-0804">Transcription</keyword>
<evidence type="ECO:0000313" key="8">
    <source>
        <dbReference type="EMBL" id="CAG1831773.1"/>
    </source>
</evidence>
<dbReference type="Pfam" id="PF03634">
    <property type="entry name" value="TCP"/>
    <property type="match status" value="1"/>
</dbReference>
<dbReference type="InterPro" id="IPR017887">
    <property type="entry name" value="TF_TCP_subgr"/>
</dbReference>
<accession>A0A804K7E0</accession>
<dbReference type="FunCoup" id="A0A804K7E0">
    <property type="interactions" value="4076"/>
</dbReference>
<dbReference type="InterPro" id="IPR005333">
    <property type="entry name" value="Transcription_factor_TCP"/>
</dbReference>
<dbReference type="EnsemblPlants" id="Ma08_t16670.1">
    <property type="protein sequence ID" value="Ma08_p16670.1"/>
    <property type="gene ID" value="Ma08_g16670"/>
</dbReference>
<sequence length="364" mass="38209">MEVSLTASTFQLCSVLSAQLCEKFHLFPSCLPLMEPKSSAKLLQEVPKFHQAMGLLRSDKREPAAASSVAENIDLFPSIASGGRELQVVPAAAEKDEQRRQLAPKRSSYKDRHTKVDGRGRRIRMPVLCAARVFQLTRELGHKSDGETIQWLLQQAEPAIIAATGSGTVPASALAAAAAAGGPMSHSSATVLAGLHRKLDEVDQGAATAVRPIWAMVGGSGVPRLHPGLWPPPQMGGFNSGLLHSTAAASSNSNLGAGGSGDGSVGSFMQKMGLLHGMELPSPNIGTMSFASKFGGYGQQLPGLELGLSQDGHMGVLDPQALGQFYQQMATERVGAGADGSGQLQQPQQRPARQAEDDSQGSED</sequence>
<evidence type="ECO:0000256" key="3">
    <source>
        <dbReference type="ARBA" id="ARBA00023125"/>
    </source>
</evidence>